<dbReference type="Gene3D" id="3.40.50.150">
    <property type="entry name" value="Vaccinia Virus protein VP39"/>
    <property type="match status" value="1"/>
</dbReference>
<evidence type="ECO:0000259" key="2">
    <source>
        <dbReference type="Pfam" id="PF08241"/>
    </source>
</evidence>
<comment type="caution">
    <text evidence="3">The sequence shown here is derived from an EMBL/GenBank/DDBJ whole genome shotgun (WGS) entry which is preliminary data.</text>
</comment>
<keyword evidence="3" id="KW-0808">Transferase</keyword>
<dbReference type="EMBL" id="MLJW01000041">
    <property type="protein sequence ID" value="OIR06715.1"/>
    <property type="molecule type" value="Genomic_DNA"/>
</dbReference>
<protein>
    <submittedName>
        <fullName evidence="3">Ubiquinone/menaquinone biosynthesis C-methyltransferase UbiE</fullName>
        <ecNumber evidence="3">2.1.1.163</ecNumber>
        <ecNumber evidence="3">2.1.1.201</ecNumber>
    </submittedName>
</protein>
<dbReference type="PANTHER" id="PTHR43591:SF24">
    <property type="entry name" value="2-METHOXY-6-POLYPRENYL-1,4-BENZOQUINOL METHYLASE, MITOCHONDRIAL"/>
    <property type="match status" value="1"/>
</dbReference>
<dbReference type="SUPFAM" id="SSF53335">
    <property type="entry name" value="S-adenosyl-L-methionine-dependent methyltransferases"/>
    <property type="match status" value="1"/>
</dbReference>
<evidence type="ECO:0000313" key="3">
    <source>
        <dbReference type="EMBL" id="OIR06715.1"/>
    </source>
</evidence>
<evidence type="ECO:0000256" key="1">
    <source>
        <dbReference type="SAM" id="MobiDB-lite"/>
    </source>
</evidence>
<dbReference type="EC" id="2.1.1.163" evidence="3"/>
<feature type="domain" description="Methyltransferase type 11" evidence="2">
    <location>
        <begin position="117"/>
        <end position="210"/>
    </location>
</feature>
<dbReference type="GO" id="GO:0032259">
    <property type="term" value="P:methylation"/>
    <property type="evidence" value="ECO:0007669"/>
    <property type="project" value="UniProtKB-KW"/>
</dbReference>
<name>A0A1J5SFL4_9ZZZZ</name>
<organism evidence="3">
    <name type="scientific">mine drainage metagenome</name>
    <dbReference type="NCBI Taxonomy" id="410659"/>
    <lineage>
        <taxon>unclassified sequences</taxon>
        <taxon>metagenomes</taxon>
        <taxon>ecological metagenomes</taxon>
    </lineage>
</organism>
<dbReference type="EC" id="2.1.1.201" evidence="3"/>
<gene>
    <name evidence="3" type="primary">ubiE_13</name>
    <name evidence="3" type="ORF">GALL_109630</name>
</gene>
<proteinExistence type="predicted"/>
<dbReference type="PANTHER" id="PTHR43591">
    <property type="entry name" value="METHYLTRANSFERASE"/>
    <property type="match status" value="1"/>
</dbReference>
<dbReference type="GO" id="GO:0008425">
    <property type="term" value="F:2-methoxy-6-polyprenyl-1,4-benzoquinol methyltransferase activity"/>
    <property type="evidence" value="ECO:0007669"/>
    <property type="project" value="UniProtKB-EC"/>
</dbReference>
<sequence length="337" mass="35403">MLDFSASRLPPSRLTAPHPSSAPGSHSSDDLTTNGRSVRNPELRQACLPDREAPPGRAGPSLTTPPPSGFDARRFKRVERDGYNLIARRYLDGASARAALTDALLEAANLSAGQTLLDLASGPGVLAQAALPRVAPGGRVIASDLAEATLAAGRSACPGLLCAAADAEALPFPDHSFDRVLCGLGLMFFPDEHLALAEMRRVLRPRGRLALSIWGAAGQAPLVECALACLRRLLPAPKVARPSPLRLAPLLPDLLARAGFADIDIRTCELVFVYPDATGYWQAFLDLAGGAAGSLSRLPAETQARFPVEVAQELEPFRAGGGFRLVNTVLIASALSG</sequence>
<dbReference type="InterPro" id="IPR013216">
    <property type="entry name" value="Methyltransf_11"/>
</dbReference>
<accession>A0A1J5SFL4</accession>
<dbReference type="GO" id="GO:0008757">
    <property type="term" value="F:S-adenosylmethionine-dependent methyltransferase activity"/>
    <property type="evidence" value="ECO:0007669"/>
    <property type="project" value="InterPro"/>
</dbReference>
<feature type="region of interest" description="Disordered" evidence="1">
    <location>
        <begin position="1"/>
        <end position="72"/>
    </location>
</feature>
<dbReference type="CDD" id="cd02440">
    <property type="entry name" value="AdoMet_MTases"/>
    <property type="match status" value="1"/>
</dbReference>
<feature type="compositionally biased region" description="Low complexity" evidence="1">
    <location>
        <begin position="16"/>
        <end position="26"/>
    </location>
</feature>
<keyword evidence="3" id="KW-0830">Ubiquinone</keyword>
<reference evidence="3" key="1">
    <citation type="submission" date="2016-10" db="EMBL/GenBank/DDBJ databases">
        <title>Sequence of Gallionella enrichment culture.</title>
        <authorList>
            <person name="Poehlein A."/>
            <person name="Muehling M."/>
            <person name="Daniel R."/>
        </authorList>
    </citation>
    <scope>NUCLEOTIDE SEQUENCE</scope>
</reference>
<dbReference type="Pfam" id="PF08241">
    <property type="entry name" value="Methyltransf_11"/>
    <property type="match status" value="1"/>
</dbReference>
<dbReference type="InterPro" id="IPR029063">
    <property type="entry name" value="SAM-dependent_MTases_sf"/>
</dbReference>
<dbReference type="GO" id="GO:0043770">
    <property type="term" value="F:demethylmenaquinone methyltransferase activity"/>
    <property type="evidence" value="ECO:0007669"/>
    <property type="project" value="UniProtKB-EC"/>
</dbReference>
<keyword evidence="3" id="KW-0489">Methyltransferase</keyword>
<dbReference type="AlphaFoldDB" id="A0A1J5SFL4"/>